<gene>
    <name evidence="2" type="ORF">BpHYR1_051540</name>
</gene>
<dbReference type="AlphaFoldDB" id="A0A3M7QIG8"/>
<protein>
    <submittedName>
        <fullName evidence="2">Uncharacterized protein</fullName>
    </submittedName>
</protein>
<proteinExistence type="predicted"/>
<evidence type="ECO:0000313" key="2">
    <source>
        <dbReference type="EMBL" id="RNA10821.1"/>
    </source>
</evidence>
<evidence type="ECO:0000313" key="3">
    <source>
        <dbReference type="Proteomes" id="UP000276133"/>
    </source>
</evidence>
<keyword evidence="3" id="KW-1185">Reference proteome</keyword>
<sequence>MTKHFEMILPNIEMKFSCFFHDFLIQLSDYLFLIPKFISSNLFTILLTFWCIIFHFKANQPKKLNNSNFNLENWIALLRKTERNIYCEERVVVTSFLS</sequence>
<keyword evidence="1" id="KW-0472">Membrane</keyword>
<accession>A0A3M7QIG8</accession>
<organism evidence="2 3">
    <name type="scientific">Brachionus plicatilis</name>
    <name type="common">Marine rotifer</name>
    <name type="synonym">Brachionus muelleri</name>
    <dbReference type="NCBI Taxonomy" id="10195"/>
    <lineage>
        <taxon>Eukaryota</taxon>
        <taxon>Metazoa</taxon>
        <taxon>Spiralia</taxon>
        <taxon>Gnathifera</taxon>
        <taxon>Rotifera</taxon>
        <taxon>Eurotatoria</taxon>
        <taxon>Monogononta</taxon>
        <taxon>Pseudotrocha</taxon>
        <taxon>Ploima</taxon>
        <taxon>Brachionidae</taxon>
        <taxon>Brachionus</taxon>
    </lineage>
</organism>
<evidence type="ECO:0000256" key="1">
    <source>
        <dbReference type="SAM" id="Phobius"/>
    </source>
</evidence>
<dbReference type="Proteomes" id="UP000276133">
    <property type="component" value="Unassembled WGS sequence"/>
</dbReference>
<keyword evidence="1" id="KW-0812">Transmembrane</keyword>
<dbReference type="EMBL" id="REGN01006110">
    <property type="protein sequence ID" value="RNA10821.1"/>
    <property type="molecule type" value="Genomic_DNA"/>
</dbReference>
<keyword evidence="1" id="KW-1133">Transmembrane helix</keyword>
<comment type="caution">
    <text evidence="2">The sequence shown here is derived from an EMBL/GenBank/DDBJ whole genome shotgun (WGS) entry which is preliminary data.</text>
</comment>
<feature type="non-terminal residue" evidence="2">
    <location>
        <position position="98"/>
    </location>
</feature>
<reference evidence="2 3" key="1">
    <citation type="journal article" date="2018" name="Sci. Rep.">
        <title>Genomic signatures of local adaptation to the degree of environmental predictability in rotifers.</title>
        <authorList>
            <person name="Franch-Gras L."/>
            <person name="Hahn C."/>
            <person name="Garcia-Roger E.M."/>
            <person name="Carmona M.J."/>
            <person name="Serra M."/>
            <person name="Gomez A."/>
        </authorList>
    </citation>
    <scope>NUCLEOTIDE SEQUENCE [LARGE SCALE GENOMIC DNA]</scope>
    <source>
        <strain evidence="2">HYR1</strain>
    </source>
</reference>
<feature type="transmembrane region" description="Helical" evidence="1">
    <location>
        <begin position="37"/>
        <end position="56"/>
    </location>
</feature>
<name>A0A3M7QIG8_BRAPC</name>